<dbReference type="AlphaFoldDB" id="A0A067RK33"/>
<dbReference type="STRING" id="136037.A0A067RK33"/>
<feature type="transmembrane region" description="Helical" evidence="4">
    <location>
        <begin position="371"/>
        <end position="391"/>
    </location>
</feature>
<accession>A0A067RK33</accession>
<dbReference type="EMBL" id="KK852463">
    <property type="protein sequence ID" value="KDR23388.1"/>
    <property type="molecule type" value="Genomic_DNA"/>
</dbReference>
<name>A0A067RK33_ZOONE</name>
<dbReference type="Gene3D" id="3.80.10.10">
    <property type="entry name" value="Ribonuclease Inhibitor"/>
    <property type="match status" value="1"/>
</dbReference>
<keyword evidence="4" id="KW-1133">Transmembrane helix</keyword>
<keyword evidence="2" id="KW-0732">Signal</keyword>
<dbReference type="InterPro" id="IPR052286">
    <property type="entry name" value="Wnt_signaling_inhibitor"/>
</dbReference>
<sequence length="426" mass="48396">MVVFSNRTQNKLVYMVQGTAQSREMVLLVKMEYVKNLLFSCVLLLSLELSLAFGDCGPEFGGKCSCQKGEYDGKNEQYIVNCTDTGFNDTSVLQHIPPQTQVLIFSGNNIPELPWNVFGTFNNYSQLRVVDMSNNKIREIRGKSYHRVGNVQRLLLNHNDLSISSADGSNHHHPRVFSSFINLMELHLTDAFADNTPDDLATDLHDIFVNSNLTQLTKLHLEQNEITRFRDPQVFCDLPKLMDLHLGDNLLRSLNFNITCLKHLRFLDLERNRMSGFSTEDLDILDSFPAQNRTFVIDLSGNHFICDCNIADLYAWLQKTHVQVRNKEMLRCHRGLPESNGGEPIMDLRQIQCAPKKTVAAGSDMQHKATAIVLGVLTVILFALLAAVIYMNRVQIKYRLTPILDTVSRKVQYTTIGKQDDPEMDV</sequence>
<evidence type="ECO:0000313" key="5">
    <source>
        <dbReference type="EMBL" id="KDR23388.1"/>
    </source>
</evidence>
<gene>
    <name evidence="5" type="ORF">L798_05351</name>
</gene>
<evidence type="ECO:0000313" key="6">
    <source>
        <dbReference type="Proteomes" id="UP000027135"/>
    </source>
</evidence>
<evidence type="ECO:0000256" key="3">
    <source>
        <dbReference type="ARBA" id="ARBA00022737"/>
    </source>
</evidence>
<evidence type="ECO:0000256" key="4">
    <source>
        <dbReference type="SAM" id="Phobius"/>
    </source>
</evidence>
<dbReference type="InterPro" id="IPR001611">
    <property type="entry name" value="Leu-rich_rpt"/>
</dbReference>
<keyword evidence="4" id="KW-0812">Transmembrane</keyword>
<keyword evidence="3" id="KW-0677">Repeat</keyword>
<evidence type="ECO:0000256" key="2">
    <source>
        <dbReference type="ARBA" id="ARBA00022729"/>
    </source>
</evidence>
<protein>
    <submittedName>
        <fullName evidence="5">Trophoblast glycoprotein</fullName>
    </submittedName>
</protein>
<dbReference type="SUPFAM" id="SSF52058">
    <property type="entry name" value="L domain-like"/>
    <property type="match status" value="1"/>
</dbReference>
<dbReference type="Pfam" id="PF13855">
    <property type="entry name" value="LRR_8"/>
    <property type="match status" value="1"/>
</dbReference>
<dbReference type="GO" id="GO:0016020">
    <property type="term" value="C:membrane"/>
    <property type="evidence" value="ECO:0007669"/>
    <property type="project" value="TreeGrafter"/>
</dbReference>
<dbReference type="PANTHER" id="PTHR24364">
    <property type="entry name" value="LP06937P"/>
    <property type="match status" value="1"/>
</dbReference>
<dbReference type="InParanoid" id="A0A067RK33"/>
<keyword evidence="1" id="KW-0433">Leucine-rich repeat</keyword>
<dbReference type="InterPro" id="IPR032675">
    <property type="entry name" value="LRR_dom_sf"/>
</dbReference>
<keyword evidence="6" id="KW-1185">Reference proteome</keyword>
<dbReference type="FunCoup" id="A0A067RK33">
    <property type="interactions" value="66"/>
</dbReference>
<proteinExistence type="predicted"/>
<reference evidence="5 6" key="1">
    <citation type="journal article" date="2014" name="Nat. Commun.">
        <title>Molecular traces of alternative social organization in a termite genome.</title>
        <authorList>
            <person name="Terrapon N."/>
            <person name="Li C."/>
            <person name="Robertson H.M."/>
            <person name="Ji L."/>
            <person name="Meng X."/>
            <person name="Booth W."/>
            <person name="Chen Z."/>
            <person name="Childers C.P."/>
            <person name="Glastad K.M."/>
            <person name="Gokhale K."/>
            <person name="Gowin J."/>
            <person name="Gronenberg W."/>
            <person name="Hermansen R.A."/>
            <person name="Hu H."/>
            <person name="Hunt B.G."/>
            <person name="Huylmans A.K."/>
            <person name="Khalil S.M."/>
            <person name="Mitchell R.D."/>
            <person name="Munoz-Torres M.C."/>
            <person name="Mustard J.A."/>
            <person name="Pan H."/>
            <person name="Reese J.T."/>
            <person name="Scharf M.E."/>
            <person name="Sun F."/>
            <person name="Vogel H."/>
            <person name="Xiao J."/>
            <person name="Yang W."/>
            <person name="Yang Z."/>
            <person name="Yang Z."/>
            <person name="Zhou J."/>
            <person name="Zhu J."/>
            <person name="Brent C.S."/>
            <person name="Elsik C.G."/>
            <person name="Goodisman M.A."/>
            <person name="Liberles D.A."/>
            <person name="Roe R.M."/>
            <person name="Vargo E.L."/>
            <person name="Vilcinskas A."/>
            <person name="Wang J."/>
            <person name="Bornberg-Bauer E."/>
            <person name="Korb J."/>
            <person name="Zhang G."/>
            <person name="Liebig J."/>
        </authorList>
    </citation>
    <scope>NUCLEOTIDE SEQUENCE [LARGE SCALE GENOMIC DNA]</scope>
    <source>
        <tissue evidence="5">Whole organism</tissue>
    </source>
</reference>
<dbReference type="PANTHER" id="PTHR24364:SF18">
    <property type="entry name" value="LP06937P"/>
    <property type="match status" value="1"/>
</dbReference>
<dbReference type="SMART" id="SM00369">
    <property type="entry name" value="LRR_TYP"/>
    <property type="match status" value="5"/>
</dbReference>
<evidence type="ECO:0000256" key="1">
    <source>
        <dbReference type="ARBA" id="ARBA00022614"/>
    </source>
</evidence>
<dbReference type="OMA" id="FVKPSDM"/>
<dbReference type="InterPro" id="IPR003591">
    <property type="entry name" value="Leu-rich_rpt_typical-subtyp"/>
</dbReference>
<organism evidence="5 6">
    <name type="scientific">Zootermopsis nevadensis</name>
    <name type="common">Dampwood termite</name>
    <dbReference type="NCBI Taxonomy" id="136037"/>
    <lineage>
        <taxon>Eukaryota</taxon>
        <taxon>Metazoa</taxon>
        <taxon>Ecdysozoa</taxon>
        <taxon>Arthropoda</taxon>
        <taxon>Hexapoda</taxon>
        <taxon>Insecta</taxon>
        <taxon>Pterygota</taxon>
        <taxon>Neoptera</taxon>
        <taxon>Polyneoptera</taxon>
        <taxon>Dictyoptera</taxon>
        <taxon>Blattodea</taxon>
        <taxon>Blattoidea</taxon>
        <taxon>Termitoidae</taxon>
        <taxon>Termopsidae</taxon>
        <taxon>Zootermopsis</taxon>
    </lineage>
</organism>
<dbReference type="Proteomes" id="UP000027135">
    <property type="component" value="Unassembled WGS sequence"/>
</dbReference>
<keyword evidence="4" id="KW-0472">Membrane</keyword>
<dbReference type="eggNOG" id="KOG0619">
    <property type="taxonomic scope" value="Eukaryota"/>
</dbReference>